<keyword evidence="1" id="KW-0472">Membrane</keyword>
<accession>A0A1N7KR14</accession>
<feature type="transmembrane region" description="Helical" evidence="1">
    <location>
        <begin position="116"/>
        <end position="133"/>
    </location>
</feature>
<reference evidence="2 3" key="1">
    <citation type="submission" date="2017-01" db="EMBL/GenBank/DDBJ databases">
        <authorList>
            <person name="Mah S.A."/>
            <person name="Swanson W.J."/>
            <person name="Moy G.W."/>
            <person name="Vacquier V.D."/>
        </authorList>
    </citation>
    <scope>NUCLEOTIDE SEQUENCE [LARGE SCALE GENOMIC DNA]</scope>
    <source>
        <strain evidence="2 3">DSM 26375</strain>
    </source>
</reference>
<sequence length="165" mass="17639">MLDHQKIFAARLERIASHAGNTNATLHIGMADQLPQAALKRAVLGKARPRKSGLALLSLPLALASGAVAWVWAQWSVPVLLQSQELWVALLASGVMVLLLRLVIGLRGPLTLAMQLIGVALAVAGLHNAVHLWPEAFAMLFSPDWVQEVLATTRPMSLSLGALLP</sequence>
<organism evidence="2 3">
    <name type="scientific">Gemmobacter megaterium</name>
    <dbReference type="NCBI Taxonomy" id="1086013"/>
    <lineage>
        <taxon>Bacteria</taxon>
        <taxon>Pseudomonadati</taxon>
        <taxon>Pseudomonadota</taxon>
        <taxon>Alphaproteobacteria</taxon>
        <taxon>Rhodobacterales</taxon>
        <taxon>Paracoccaceae</taxon>
        <taxon>Gemmobacter</taxon>
    </lineage>
</organism>
<feature type="transmembrane region" description="Helical" evidence="1">
    <location>
        <begin position="85"/>
        <end position="104"/>
    </location>
</feature>
<dbReference type="AlphaFoldDB" id="A0A1N7KR14"/>
<keyword evidence="1" id="KW-0812">Transmembrane</keyword>
<dbReference type="EMBL" id="FTOT01000001">
    <property type="protein sequence ID" value="SIS64039.1"/>
    <property type="molecule type" value="Genomic_DNA"/>
</dbReference>
<name>A0A1N7KR14_9RHOB</name>
<proteinExistence type="predicted"/>
<dbReference type="RefSeq" id="WP_076528535.1">
    <property type="nucleotide sequence ID" value="NZ_BMEH01000001.1"/>
</dbReference>
<dbReference type="STRING" id="1086013.SAMN05421774_101623"/>
<feature type="transmembrane region" description="Helical" evidence="1">
    <location>
        <begin position="54"/>
        <end position="73"/>
    </location>
</feature>
<evidence type="ECO:0000313" key="2">
    <source>
        <dbReference type="EMBL" id="SIS64039.1"/>
    </source>
</evidence>
<dbReference type="Proteomes" id="UP000186141">
    <property type="component" value="Unassembled WGS sequence"/>
</dbReference>
<keyword evidence="3" id="KW-1185">Reference proteome</keyword>
<dbReference type="OrthoDB" id="7850155at2"/>
<evidence type="ECO:0000313" key="3">
    <source>
        <dbReference type="Proteomes" id="UP000186141"/>
    </source>
</evidence>
<evidence type="ECO:0000256" key="1">
    <source>
        <dbReference type="SAM" id="Phobius"/>
    </source>
</evidence>
<gene>
    <name evidence="2" type="ORF">SAMN05421774_101623</name>
</gene>
<keyword evidence="1" id="KW-1133">Transmembrane helix</keyword>
<protein>
    <submittedName>
        <fullName evidence="2">Uncharacterized protein</fullName>
    </submittedName>
</protein>